<dbReference type="AlphaFoldDB" id="X0VGJ5"/>
<reference evidence="1" key="1">
    <citation type="journal article" date="2014" name="Front. Microbiol.">
        <title>High frequency of phylogenetically diverse reductive dehalogenase-homologous genes in deep subseafloor sedimentary metagenomes.</title>
        <authorList>
            <person name="Kawai M."/>
            <person name="Futagami T."/>
            <person name="Toyoda A."/>
            <person name="Takaki Y."/>
            <person name="Nishi S."/>
            <person name="Hori S."/>
            <person name="Arai W."/>
            <person name="Tsubouchi T."/>
            <person name="Morono Y."/>
            <person name="Uchiyama I."/>
            <person name="Ito T."/>
            <person name="Fujiyama A."/>
            <person name="Inagaki F."/>
            <person name="Takami H."/>
        </authorList>
    </citation>
    <scope>NUCLEOTIDE SEQUENCE</scope>
    <source>
        <strain evidence="1">Expedition CK06-06</strain>
    </source>
</reference>
<accession>X0VGJ5</accession>
<comment type="caution">
    <text evidence="1">The sequence shown here is derived from an EMBL/GenBank/DDBJ whole genome shotgun (WGS) entry which is preliminary data.</text>
</comment>
<dbReference type="EMBL" id="BARS01027406">
    <property type="protein sequence ID" value="GAG11568.1"/>
    <property type="molecule type" value="Genomic_DNA"/>
</dbReference>
<sequence>RNILSSNNYKINILANKSMKLNVSTLLSTSASPAYNKRKLTIDEVNLNYCLRDKYLKHKEEHY</sequence>
<feature type="non-terminal residue" evidence="1">
    <location>
        <position position="1"/>
    </location>
</feature>
<name>X0VGJ5_9ZZZZ</name>
<protein>
    <submittedName>
        <fullName evidence="1">Uncharacterized protein</fullName>
    </submittedName>
</protein>
<gene>
    <name evidence="1" type="ORF">S01H1_43057</name>
</gene>
<organism evidence="1">
    <name type="scientific">marine sediment metagenome</name>
    <dbReference type="NCBI Taxonomy" id="412755"/>
    <lineage>
        <taxon>unclassified sequences</taxon>
        <taxon>metagenomes</taxon>
        <taxon>ecological metagenomes</taxon>
    </lineage>
</organism>
<evidence type="ECO:0000313" key="1">
    <source>
        <dbReference type="EMBL" id="GAG11568.1"/>
    </source>
</evidence>
<proteinExistence type="predicted"/>